<dbReference type="OrthoDB" id="9801573at2"/>
<protein>
    <submittedName>
        <fullName evidence="2">Glycosyltransferase involved in cell wall biosynthesis</fullName>
    </submittedName>
</protein>
<dbReference type="PANTHER" id="PTHR45947">
    <property type="entry name" value="SULFOQUINOVOSYL TRANSFERASE SQD2"/>
    <property type="match status" value="1"/>
</dbReference>
<organism evidence="2 3">
    <name type="scientific">Shimia isoporae</name>
    <dbReference type="NCBI Taxonomy" id="647720"/>
    <lineage>
        <taxon>Bacteria</taxon>
        <taxon>Pseudomonadati</taxon>
        <taxon>Pseudomonadota</taxon>
        <taxon>Alphaproteobacteria</taxon>
        <taxon>Rhodobacterales</taxon>
        <taxon>Roseobacteraceae</taxon>
    </lineage>
</organism>
<dbReference type="SUPFAM" id="SSF53756">
    <property type="entry name" value="UDP-Glycosyltransferase/glycogen phosphorylase"/>
    <property type="match status" value="1"/>
</dbReference>
<dbReference type="InterPro" id="IPR050194">
    <property type="entry name" value="Glycosyltransferase_grp1"/>
</dbReference>
<dbReference type="EMBL" id="SMGR01000004">
    <property type="protein sequence ID" value="TCK99843.1"/>
    <property type="molecule type" value="Genomic_DNA"/>
</dbReference>
<dbReference type="InterPro" id="IPR028098">
    <property type="entry name" value="Glyco_trans_4-like_N"/>
</dbReference>
<accession>A0A4R1N347</accession>
<dbReference type="AlphaFoldDB" id="A0A4R1N347"/>
<comment type="caution">
    <text evidence="2">The sequence shown here is derived from an EMBL/GenBank/DDBJ whole genome shotgun (WGS) entry which is preliminary data.</text>
</comment>
<dbReference type="GO" id="GO:0016757">
    <property type="term" value="F:glycosyltransferase activity"/>
    <property type="evidence" value="ECO:0007669"/>
    <property type="project" value="UniProtKB-ARBA"/>
</dbReference>
<dbReference type="PANTHER" id="PTHR45947:SF13">
    <property type="entry name" value="TRANSFERASE"/>
    <property type="match status" value="1"/>
</dbReference>
<sequence length="415" mass="46925">MRHDTVVPHVVVINVYFAPYTYGGATVVAEQVALRLQNNHGFQVSAISAMCRADMPAYSVIKSERDGIANYIINMPADRSYSVTYDNPEVTEVIERILRRIEPDVVHLHCLQDIGVGVLPMLKRNSLPMVLSTHDFWWLCERQFMIKMDGNYCWQDPVTIQGCRGCVDDWERAKSRVGRLKAAAALADVVTFPSEFAKDLSVRSGLTGNRTIVWENGVRMPGATFFEQQEMRRQNSGNRLVFGFVGGPSQIKGWPILRQAFEQISRDDFDGYLVEGSMDGSWWRDLDTSKLKGKWIIHPRFAQEEMDEFYSKIDVLLFMSQWKETFGLTIREALARGIRVIQTDSGGTTEHNAVEPEKLLKIGDGPEKLLPHLEAALDNSFATPEPVKVTDFETQAAEMAECLSELIKNAKQGQR</sequence>
<proteinExistence type="predicted"/>
<evidence type="ECO:0000259" key="1">
    <source>
        <dbReference type="Pfam" id="PF13439"/>
    </source>
</evidence>
<dbReference type="Proteomes" id="UP000295673">
    <property type="component" value="Unassembled WGS sequence"/>
</dbReference>
<keyword evidence="3" id="KW-1185">Reference proteome</keyword>
<keyword evidence="2" id="KW-0808">Transferase</keyword>
<gene>
    <name evidence="2" type="ORF">BXY66_3547</name>
</gene>
<name>A0A4R1N347_9RHOB</name>
<reference evidence="2 3" key="1">
    <citation type="submission" date="2019-03" db="EMBL/GenBank/DDBJ databases">
        <title>Genomic Encyclopedia of Archaeal and Bacterial Type Strains, Phase II (KMG-II): from individual species to whole genera.</title>
        <authorList>
            <person name="Goeker M."/>
        </authorList>
    </citation>
    <scope>NUCLEOTIDE SEQUENCE [LARGE SCALE GENOMIC DNA]</scope>
    <source>
        <strain evidence="2 3">DSM 26433</strain>
    </source>
</reference>
<evidence type="ECO:0000313" key="2">
    <source>
        <dbReference type="EMBL" id="TCK99843.1"/>
    </source>
</evidence>
<dbReference type="Pfam" id="PF13692">
    <property type="entry name" value="Glyco_trans_1_4"/>
    <property type="match status" value="1"/>
</dbReference>
<feature type="domain" description="Glycosyltransferase subfamily 4-like N-terminal" evidence="1">
    <location>
        <begin position="22"/>
        <end position="218"/>
    </location>
</feature>
<evidence type="ECO:0000313" key="3">
    <source>
        <dbReference type="Proteomes" id="UP000295673"/>
    </source>
</evidence>
<dbReference type="Gene3D" id="3.40.50.2000">
    <property type="entry name" value="Glycogen Phosphorylase B"/>
    <property type="match status" value="2"/>
</dbReference>
<dbReference type="Pfam" id="PF13439">
    <property type="entry name" value="Glyco_transf_4"/>
    <property type="match status" value="1"/>
</dbReference>